<keyword evidence="2" id="KW-1185">Reference proteome</keyword>
<proteinExistence type="predicted"/>
<feature type="compositionally biased region" description="Low complexity" evidence="1">
    <location>
        <begin position="264"/>
        <end position="277"/>
    </location>
</feature>
<feature type="compositionally biased region" description="Basic residues" evidence="1">
    <location>
        <begin position="118"/>
        <end position="131"/>
    </location>
</feature>
<feature type="compositionally biased region" description="Basic residues" evidence="1">
    <location>
        <begin position="193"/>
        <end position="205"/>
    </location>
</feature>
<organism evidence="2 3">
    <name type="scientific">Microtus ochrogaster</name>
    <name type="common">Prairie vole</name>
    <dbReference type="NCBI Taxonomy" id="79684"/>
    <lineage>
        <taxon>Eukaryota</taxon>
        <taxon>Metazoa</taxon>
        <taxon>Chordata</taxon>
        <taxon>Craniata</taxon>
        <taxon>Vertebrata</taxon>
        <taxon>Euteleostomi</taxon>
        <taxon>Mammalia</taxon>
        <taxon>Eutheria</taxon>
        <taxon>Euarchontoglires</taxon>
        <taxon>Glires</taxon>
        <taxon>Rodentia</taxon>
        <taxon>Myomorpha</taxon>
        <taxon>Muroidea</taxon>
        <taxon>Cricetidae</taxon>
        <taxon>Arvicolinae</taxon>
        <taxon>Microtus</taxon>
    </lineage>
</organism>
<feature type="compositionally biased region" description="Basic and acidic residues" evidence="1">
    <location>
        <begin position="82"/>
        <end position="91"/>
    </location>
</feature>
<feature type="region of interest" description="Disordered" evidence="1">
    <location>
        <begin position="264"/>
        <end position="292"/>
    </location>
</feature>
<feature type="region of interest" description="Disordered" evidence="1">
    <location>
        <begin position="193"/>
        <end position="226"/>
    </location>
</feature>
<dbReference type="RefSeq" id="XP_026640242.1">
    <property type="nucleotide sequence ID" value="XM_026784441.1"/>
</dbReference>
<feature type="compositionally biased region" description="Polar residues" evidence="1">
    <location>
        <begin position="278"/>
        <end position="292"/>
    </location>
</feature>
<dbReference type="Proteomes" id="UP000694915">
    <property type="component" value="Chromosome 24"/>
</dbReference>
<name>A0ABM1UE30_MICOH</name>
<dbReference type="GeneID" id="113457365"/>
<evidence type="ECO:0000256" key="1">
    <source>
        <dbReference type="SAM" id="MobiDB-lite"/>
    </source>
</evidence>
<gene>
    <name evidence="3" type="primary">LOC113457365</name>
</gene>
<evidence type="ECO:0000313" key="2">
    <source>
        <dbReference type="Proteomes" id="UP000694915"/>
    </source>
</evidence>
<accession>A0ABM1UE30</accession>
<reference evidence="3" key="1">
    <citation type="submission" date="2025-08" db="UniProtKB">
        <authorList>
            <consortium name="RefSeq"/>
        </authorList>
    </citation>
    <scope>IDENTIFICATION</scope>
</reference>
<sequence length="292" mass="29562">MRGYLPNSVLAACPRNTAALAPGGPRNSSDHRHPLGSARPGIGAEGSGGPTAGVSGPARHAWGGPGSLSRRGLKKKLGTAEVARETRRAERAAAASPAPPPRPGLLGRHAAPSARQPATRRRRAALVRSRRGAPAGSPAPVLRHRRRAPPRAGAVGGGILAAATVAPAAAMAAAVAEMRTPLWDVPCGLHRKPASPRIGRSRPGHSCREQASPQSPMPGGLRGRSCPPPALVTPLFSEDRDGLGATSVPAGRLSSCLLGGFSGSGTHPASAESPSASHRGSQVRTSCPSVIL</sequence>
<feature type="region of interest" description="Disordered" evidence="1">
    <location>
        <begin position="16"/>
        <end position="150"/>
    </location>
</feature>
<evidence type="ECO:0000313" key="3">
    <source>
        <dbReference type="RefSeq" id="XP_026640242.1"/>
    </source>
</evidence>
<protein>
    <submittedName>
        <fullName evidence="3">Zinc finger X-linked protein ZXDB-like</fullName>
    </submittedName>
</protein>